<protein>
    <submittedName>
        <fullName evidence="2">Alkylhydroperoxidase AhpD family core domain-containing protein</fullName>
    </submittedName>
</protein>
<proteinExistence type="predicted"/>
<dbReference type="RefSeq" id="WP_074770482.1">
    <property type="nucleotide sequence ID" value="NZ_FNKP01000002.1"/>
</dbReference>
<sequence>MTQEHHALIDMPDFEREAPDVLAALAALGKAVDNSGLEKSLTELIKVRASQLNGCAFCLQYHLNYARKLRVTPAKLDLVATWREVGLFSARERAALAWTEALTLMPSRHVADADHAEVQTQFSKTEIAFLTTAIGAINAWNRIAGALRFSPPIPADRLD</sequence>
<accession>A0A1H1IQW9</accession>
<name>A0A1H1IQW9_9BURK</name>
<evidence type="ECO:0000259" key="1">
    <source>
        <dbReference type="Pfam" id="PF02627"/>
    </source>
</evidence>
<keyword evidence="3" id="KW-1185">Reference proteome</keyword>
<dbReference type="EMBL" id="FNKP01000002">
    <property type="protein sequence ID" value="SDR40125.1"/>
    <property type="molecule type" value="Genomic_DNA"/>
</dbReference>
<dbReference type="InterPro" id="IPR004675">
    <property type="entry name" value="AhpD_core"/>
</dbReference>
<dbReference type="GO" id="GO:0051920">
    <property type="term" value="F:peroxiredoxin activity"/>
    <property type="evidence" value="ECO:0007669"/>
    <property type="project" value="InterPro"/>
</dbReference>
<dbReference type="PANTHER" id="PTHR34846:SF7">
    <property type="entry name" value="BLL7811 PROTEIN"/>
    <property type="match status" value="1"/>
</dbReference>
<reference evidence="3" key="1">
    <citation type="submission" date="2016-10" db="EMBL/GenBank/DDBJ databases">
        <authorList>
            <person name="Varghese N."/>
        </authorList>
    </citation>
    <scope>NUCLEOTIDE SEQUENCE [LARGE SCALE GENOMIC DNA]</scope>
    <source>
        <strain evidence="3">GAS106B</strain>
    </source>
</reference>
<dbReference type="Gene3D" id="1.20.1290.10">
    <property type="entry name" value="AhpD-like"/>
    <property type="match status" value="1"/>
</dbReference>
<dbReference type="InterPro" id="IPR029032">
    <property type="entry name" value="AhpD-like"/>
</dbReference>
<keyword evidence="2" id="KW-0575">Peroxidase</keyword>
<evidence type="ECO:0000313" key="2">
    <source>
        <dbReference type="EMBL" id="SDR40125.1"/>
    </source>
</evidence>
<gene>
    <name evidence="2" type="ORF">SAMN05443245_5527</name>
</gene>
<organism evidence="2 3">
    <name type="scientific">Paraburkholderia fungorum</name>
    <dbReference type="NCBI Taxonomy" id="134537"/>
    <lineage>
        <taxon>Bacteria</taxon>
        <taxon>Pseudomonadati</taxon>
        <taxon>Pseudomonadota</taxon>
        <taxon>Betaproteobacteria</taxon>
        <taxon>Burkholderiales</taxon>
        <taxon>Burkholderiaceae</taxon>
        <taxon>Paraburkholderia</taxon>
    </lineage>
</organism>
<dbReference type="Proteomes" id="UP000183487">
    <property type="component" value="Unassembled WGS sequence"/>
</dbReference>
<dbReference type="AlphaFoldDB" id="A0A1H1IQW9"/>
<evidence type="ECO:0000313" key="3">
    <source>
        <dbReference type="Proteomes" id="UP000183487"/>
    </source>
</evidence>
<dbReference type="NCBIfam" id="TIGR00778">
    <property type="entry name" value="ahpD_dom"/>
    <property type="match status" value="1"/>
</dbReference>
<dbReference type="SUPFAM" id="SSF69118">
    <property type="entry name" value="AhpD-like"/>
    <property type="match status" value="1"/>
</dbReference>
<dbReference type="Pfam" id="PF02627">
    <property type="entry name" value="CMD"/>
    <property type="match status" value="1"/>
</dbReference>
<feature type="domain" description="Carboxymuconolactone decarboxylase-like" evidence="1">
    <location>
        <begin position="19"/>
        <end position="101"/>
    </location>
</feature>
<dbReference type="PANTHER" id="PTHR34846">
    <property type="entry name" value="4-CARBOXYMUCONOLACTONE DECARBOXYLASE FAMILY PROTEIN (AFU_ORTHOLOGUE AFUA_6G11590)"/>
    <property type="match status" value="1"/>
</dbReference>
<dbReference type="InterPro" id="IPR003779">
    <property type="entry name" value="CMD-like"/>
</dbReference>
<keyword evidence="2" id="KW-0560">Oxidoreductase</keyword>
<dbReference type="OrthoDB" id="9801997at2"/>